<dbReference type="PANTHER" id="PTHR47799">
    <property type="entry name" value="OMEGA-AMIDASE YAFV"/>
    <property type="match status" value="1"/>
</dbReference>
<comment type="caution">
    <text evidence="2">The sequence shown here is derived from an EMBL/GenBank/DDBJ whole genome shotgun (WGS) entry which is preliminary data.</text>
</comment>
<dbReference type="SUPFAM" id="SSF56317">
    <property type="entry name" value="Carbon-nitrogen hydrolase"/>
    <property type="match status" value="1"/>
</dbReference>
<evidence type="ECO:0000313" key="3">
    <source>
        <dbReference type="Proteomes" id="UP000323337"/>
    </source>
</evidence>
<dbReference type="AlphaFoldDB" id="A0A5D0MJF7"/>
<name>A0A5D0MJF7_FLESI</name>
<sequence length="267" mass="29875">MKISCIQKDVYLGNVSKNLDTFLPEIESASGADCGIILLPEMWATGFDYNNLQSHSKNTSDIVNKLSGIAGANSVIISSLPENKEGEIYNTLFAVDSSGVKAVYRKNFLFSPLKEDQYFHKGCHITVFEHNGVKLSLHTCYEIRFPELFRMAAFEGSQLMLVPAIWPAEKQNHWKTMLKARAIENQCFVAGCNASNAHTNKKIINCGVSLISDPWGTTLAEGSESREEVVQCDLDISKCNEIREKIPSFNDAKNVFEIKRKSKIRTQ</sequence>
<accession>A0A5D0MJF7</accession>
<protein>
    <recommendedName>
        <fullName evidence="1">CN hydrolase domain-containing protein</fullName>
    </recommendedName>
</protein>
<feature type="domain" description="CN hydrolase" evidence="1">
    <location>
        <begin position="1"/>
        <end position="236"/>
    </location>
</feature>
<dbReference type="Proteomes" id="UP000323337">
    <property type="component" value="Unassembled WGS sequence"/>
</dbReference>
<organism evidence="2 3">
    <name type="scientific">Flexistipes sinusarabici</name>
    <dbReference type="NCBI Taxonomy" id="2352"/>
    <lineage>
        <taxon>Bacteria</taxon>
        <taxon>Pseudomonadati</taxon>
        <taxon>Deferribacterota</taxon>
        <taxon>Deferribacteres</taxon>
        <taxon>Deferribacterales</taxon>
        <taxon>Flexistipitaceae</taxon>
        <taxon>Flexistipes</taxon>
    </lineage>
</organism>
<dbReference type="EMBL" id="VSIV01000334">
    <property type="protein sequence ID" value="TYB32512.1"/>
    <property type="molecule type" value="Genomic_DNA"/>
</dbReference>
<evidence type="ECO:0000313" key="2">
    <source>
        <dbReference type="EMBL" id="TYB32512.1"/>
    </source>
</evidence>
<dbReference type="InterPro" id="IPR052737">
    <property type="entry name" value="Omega-amidase_YafV"/>
</dbReference>
<dbReference type="RefSeq" id="WP_303701978.1">
    <property type="nucleotide sequence ID" value="NZ_VSIV01000334.1"/>
</dbReference>
<dbReference type="InterPro" id="IPR036526">
    <property type="entry name" value="C-N_Hydrolase_sf"/>
</dbReference>
<dbReference type="GO" id="GO:0050152">
    <property type="term" value="F:omega-amidase activity"/>
    <property type="evidence" value="ECO:0007669"/>
    <property type="project" value="TreeGrafter"/>
</dbReference>
<dbReference type="InterPro" id="IPR003010">
    <property type="entry name" value="C-N_Hydrolase"/>
</dbReference>
<dbReference type="Pfam" id="PF00795">
    <property type="entry name" value="CN_hydrolase"/>
    <property type="match status" value="1"/>
</dbReference>
<proteinExistence type="predicted"/>
<dbReference type="Gene3D" id="3.60.110.10">
    <property type="entry name" value="Carbon-nitrogen hydrolase"/>
    <property type="match status" value="1"/>
</dbReference>
<evidence type="ECO:0000259" key="1">
    <source>
        <dbReference type="PROSITE" id="PS50263"/>
    </source>
</evidence>
<dbReference type="PANTHER" id="PTHR47799:SF1">
    <property type="entry name" value="OMEGA-AMIDASE YAFV"/>
    <property type="match status" value="1"/>
</dbReference>
<gene>
    <name evidence="2" type="ORF">FXF49_11145</name>
</gene>
<reference evidence="2 3" key="1">
    <citation type="submission" date="2019-08" db="EMBL/GenBank/DDBJ databases">
        <title>Genomic characterization of a novel candidate phylum (ARYD3) from a high temperature, high salinity tertiary oil reservoir in north central Oklahoma, USA.</title>
        <authorList>
            <person name="Youssef N.H."/>
            <person name="Yadav A."/>
            <person name="Elshahed M.S."/>
        </authorList>
    </citation>
    <scope>NUCLEOTIDE SEQUENCE [LARGE SCALE GENOMIC DNA]</scope>
    <source>
        <strain evidence="2">ARYD1</strain>
    </source>
</reference>
<dbReference type="PROSITE" id="PS50263">
    <property type="entry name" value="CN_HYDROLASE"/>
    <property type="match status" value="1"/>
</dbReference>
<dbReference type="GO" id="GO:0106008">
    <property type="term" value="F:2-oxoglutaramate amidase activity"/>
    <property type="evidence" value="ECO:0007669"/>
    <property type="project" value="TreeGrafter"/>
</dbReference>